<dbReference type="Proteomes" id="UP000298213">
    <property type="component" value="Unassembled WGS sequence"/>
</dbReference>
<organism evidence="2 3">
    <name type="scientific">Sphingomonas parva</name>
    <dbReference type="NCBI Taxonomy" id="2555898"/>
    <lineage>
        <taxon>Bacteria</taxon>
        <taxon>Pseudomonadati</taxon>
        <taxon>Pseudomonadota</taxon>
        <taxon>Alphaproteobacteria</taxon>
        <taxon>Sphingomonadales</taxon>
        <taxon>Sphingomonadaceae</taxon>
        <taxon>Sphingomonas</taxon>
    </lineage>
</organism>
<evidence type="ECO:0000313" key="2">
    <source>
        <dbReference type="EMBL" id="TFI57971.1"/>
    </source>
</evidence>
<dbReference type="EMBL" id="SPDV01000021">
    <property type="protein sequence ID" value="TFI57971.1"/>
    <property type="molecule type" value="Genomic_DNA"/>
</dbReference>
<sequence length="73" mass="7403">MSGLTLGHLQIGFGIVVALIGIVSGLAGLRAIRAGTGRDRPQQLTITVGASVFVGIGLCLLGLFSDAAQIRLT</sequence>
<comment type="caution">
    <text evidence="2">The sequence shown here is derived from an EMBL/GenBank/DDBJ whole genome shotgun (WGS) entry which is preliminary data.</text>
</comment>
<name>A0A4Y8ZPP0_9SPHN</name>
<keyword evidence="1" id="KW-0472">Membrane</keyword>
<protein>
    <submittedName>
        <fullName evidence="2">Uncharacterized protein</fullName>
    </submittedName>
</protein>
<gene>
    <name evidence="2" type="ORF">E2493_12305</name>
</gene>
<keyword evidence="1" id="KW-0812">Transmembrane</keyword>
<proteinExistence type="predicted"/>
<accession>A0A4Y8ZPP0</accession>
<keyword evidence="3" id="KW-1185">Reference proteome</keyword>
<feature type="transmembrane region" description="Helical" evidence="1">
    <location>
        <begin position="44"/>
        <end position="64"/>
    </location>
</feature>
<reference evidence="2 3" key="1">
    <citation type="submission" date="2019-03" db="EMBL/GenBank/DDBJ databases">
        <title>Genome sequence of Sphingomonas sp. 17J27-24.</title>
        <authorList>
            <person name="Kim M."/>
            <person name="Maeng S."/>
            <person name="Sathiyaraj S."/>
        </authorList>
    </citation>
    <scope>NUCLEOTIDE SEQUENCE [LARGE SCALE GENOMIC DNA]</scope>
    <source>
        <strain evidence="2 3">17J27-24</strain>
    </source>
</reference>
<keyword evidence="1" id="KW-1133">Transmembrane helix</keyword>
<feature type="transmembrane region" description="Helical" evidence="1">
    <location>
        <begin position="12"/>
        <end position="32"/>
    </location>
</feature>
<evidence type="ECO:0000313" key="3">
    <source>
        <dbReference type="Proteomes" id="UP000298213"/>
    </source>
</evidence>
<dbReference type="RefSeq" id="WP_135087190.1">
    <property type="nucleotide sequence ID" value="NZ_SPDV01000021.1"/>
</dbReference>
<dbReference type="AlphaFoldDB" id="A0A4Y8ZPP0"/>
<evidence type="ECO:0000256" key="1">
    <source>
        <dbReference type="SAM" id="Phobius"/>
    </source>
</evidence>